<proteinExistence type="predicted"/>
<evidence type="ECO:0008006" key="3">
    <source>
        <dbReference type="Google" id="ProtNLM"/>
    </source>
</evidence>
<reference evidence="1" key="1">
    <citation type="journal article" date="2021" name="Int. J. Syst. Evol. Microbiol.">
        <title>Bradyrhizobium septentrionale sp. nov. (sv. septentrionale) and Bradyrhizobium quebecense sp. nov. (sv. septentrionale) associated with legumes native to Canada possess rearranged symbiosis genes and numerous insertion sequences.</title>
        <authorList>
            <person name="Bromfield E.S.P."/>
            <person name="Cloutier S."/>
        </authorList>
    </citation>
    <scope>NUCLEOTIDE SEQUENCE</scope>
    <source>
        <strain evidence="1">5S5</strain>
    </source>
</reference>
<evidence type="ECO:0000313" key="1">
    <source>
        <dbReference type="EMBL" id="WXC79051.1"/>
    </source>
</evidence>
<dbReference type="EMBL" id="CP147711">
    <property type="protein sequence ID" value="WXC79051.1"/>
    <property type="molecule type" value="Genomic_DNA"/>
</dbReference>
<sequence>MHDEALELQHLQASNVTPIHSDKGRENADAMAAFVSILNHRRALRMEPRLRVTRKADIDNRWYACQTSLEILKTKVLRLGHGALAFCELILGQ</sequence>
<evidence type="ECO:0000313" key="2">
    <source>
        <dbReference type="Proteomes" id="UP001432046"/>
    </source>
</evidence>
<name>A0ABZ2NVT3_9BRAD</name>
<organism evidence="1 2">
    <name type="scientific">Bradyrhizobium septentrionale</name>
    <dbReference type="NCBI Taxonomy" id="1404411"/>
    <lineage>
        <taxon>Bacteria</taxon>
        <taxon>Pseudomonadati</taxon>
        <taxon>Pseudomonadota</taxon>
        <taxon>Alphaproteobacteria</taxon>
        <taxon>Hyphomicrobiales</taxon>
        <taxon>Nitrobacteraceae</taxon>
        <taxon>Bradyrhizobium</taxon>
    </lineage>
</organism>
<accession>A0ABZ2NVT3</accession>
<dbReference type="Proteomes" id="UP001432046">
    <property type="component" value="Chromosome"/>
</dbReference>
<protein>
    <recommendedName>
        <fullName evidence="3">Integrase catalytic domain-containing protein</fullName>
    </recommendedName>
</protein>
<dbReference type="RefSeq" id="WP_338823078.1">
    <property type="nucleotide sequence ID" value="NZ_CP147708.1"/>
</dbReference>
<gene>
    <name evidence="1" type="ORF">WDK88_38440</name>
</gene>
<reference evidence="1" key="2">
    <citation type="submission" date="2024-03" db="EMBL/GenBank/DDBJ databases">
        <authorList>
            <person name="Bromfield E.S.P."/>
            <person name="Cloutier S."/>
        </authorList>
    </citation>
    <scope>NUCLEOTIDE SEQUENCE</scope>
    <source>
        <strain evidence="1">5S5</strain>
    </source>
</reference>
<keyword evidence="2" id="KW-1185">Reference proteome</keyword>